<reference evidence="3" key="1">
    <citation type="journal article" date="2019" name="Int. J. Syst. Evol. Microbiol.">
        <title>The Global Catalogue of Microorganisms (GCM) 10K type strain sequencing project: providing services to taxonomists for standard genome sequencing and annotation.</title>
        <authorList>
            <consortium name="The Broad Institute Genomics Platform"/>
            <consortium name="The Broad Institute Genome Sequencing Center for Infectious Disease"/>
            <person name="Wu L."/>
            <person name="Ma J."/>
        </authorList>
    </citation>
    <scope>NUCLEOTIDE SEQUENCE [LARGE SCALE GENOMIC DNA]</scope>
    <source>
        <strain evidence="3">JCM 17657</strain>
    </source>
</reference>
<evidence type="ECO:0000256" key="1">
    <source>
        <dbReference type="SAM" id="MobiDB-lite"/>
    </source>
</evidence>
<comment type="caution">
    <text evidence="2">The sequence shown here is derived from an EMBL/GenBank/DDBJ whole genome shotgun (WGS) entry which is preliminary data.</text>
</comment>
<keyword evidence="3" id="KW-1185">Reference proteome</keyword>
<name>A0ABP9IKC5_9ACTN</name>
<dbReference type="RefSeq" id="WP_226025513.1">
    <property type="nucleotide sequence ID" value="NZ_BAABIV010000021.1"/>
</dbReference>
<feature type="region of interest" description="Disordered" evidence="1">
    <location>
        <begin position="220"/>
        <end position="240"/>
    </location>
</feature>
<dbReference type="Proteomes" id="UP001500610">
    <property type="component" value="Unassembled WGS sequence"/>
</dbReference>
<protein>
    <submittedName>
        <fullName evidence="2">Uncharacterized protein</fullName>
    </submittedName>
</protein>
<evidence type="ECO:0000313" key="2">
    <source>
        <dbReference type="EMBL" id="GAA4999085.1"/>
    </source>
</evidence>
<accession>A0ABP9IKC5</accession>
<proteinExistence type="predicted"/>
<dbReference type="EMBL" id="BAABIV010000021">
    <property type="protein sequence ID" value="GAA4999085.1"/>
    <property type="molecule type" value="Genomic_DNA"/>
</dbReference>
<sequence length="240" mass="26111">MAVADAQNARTPPTAAVSPADTADFWFELPPGFVQIDLREDAKSRLLRMTDVIDALFADAAPQQKFNLVASSEYILQTVIASGAEHISSCLLRMRGNKLSQGMLCVLVERPDTGPQSQDRQGSAKRTAALWRRLYPDAEVGLVMLPYGISALCIRDQDLEVPGIFFGLDEPIPALVREVQFNVPLANGPGSVLFVFMTQDIEHWDEYLEMLGGIMKSISADEPHEGETSESGSQGVGGSE</sequence>
<evidence type="ECO:0000313" key="3">
    <source>
        <dbReference type="Proteomes" id="UP001500610"/>
    </source>
</evidence>
<organism evidence="2 3">
    <name type="scientific">Streptomyces hyderabadensis</name>
    <dbReference type="NCBI Taxonomy" id="598549"/>
    <lineage>
        <taxon>Bacteria</taxon>
        <taxon>Bacillati</taxon>
        <taxon>Actinomycetota</taxon>
        <taxon>Actinomycetes</taxon>
        <taxon>Kitasatosporales</taxon>
        <taxon>Streptomycetaceae</taxon>
        <taxon>Streptomyces</taxon>
    </lineage>
</organism>
<gene>
    <name evidence="2" type="ORF">GCM10023257_48380</name>
</gene>